<evidence type="ECO:0008006" key="3">
    <source>
        <dbReference type="Google" id="ProtNLM"/>
    </source>
</evidence>
<proteinExistence type="predicted"/>
<dbReference type="EMBL" id="CP071794">
    <property type="protein sequence ID" value="QTD56126.1"/>
    <property type="molecule type" value="Genomic_DNA"/>
</dbReference>
<gene>
    <name evidence="1" type="ORF">J4G78_00500</name>
</gene>
<reference evidence="1 2" key="1">
    <citation type="submission" date="2021-03" db="EMBL/GenBank/DDBJ databases">
        <title>Complete genome of Parasphingorhabdus_sp.JHSY0214.</title>
        <authorList>
            <person name="Yoo J.H."/>
            <person name="Bae J.W."/>
        </authorList>
    </citation>
    <scope>NUCLEOTIDE SEQUENCE [LARGE SCALE GENOMIC DNA]</scope>
    <source>
        <strain evidence="1 2">JHSY0214</strain>
    </source>
</reference>
<dbReference type="SUPFAM" id="SSF160424">
    <property type="entry name" value="BH3703-like"/>
    <property type="match status" value="1"/>
</dbReference>
<keyword evidence="2" id="KW-1185">Reference proteome</keyword>
<protein>
    <recommendedName>
        <fullName evidence="3">DUF600 family protein</fullName>
    </recommendedName>
</protein>
<evidence type="ECO:0000313" key="1">
    <source>
        <dbReference type="EMBL" id="QTD56126.1"/>
    </source>
</evidence>
<sequence length="126" mass="14020">MDAIANDVLHEIGAMIVQDEKYAGRQWEAMSLVAIVTPTSVDMTGFSYDANGKSSPGTPRNGDIMDKLQNFQQVTQIEGQGPWKTVLIQISKPEMNVAVSFEYEDANKWKVTPANMAVMKEELRPQ</sequence>
<dbReference type="Proteomes" id="UP000663923">
    <property type="component" value="Chromosome"/>
</dbReference>
<organism evidence="1 2">
    <name type="scientific">Parasphingorhabdus cellanae</name>
    <dbReference type="NCBI Taxonomy" id="2806553"/>
    <lineage>
        <taxon>Bacteria</taxon>
        <taxon>Pseudomonadati</taxon>
        <taxon>Pseudomonadota</taxon>
        <taxon>Alphaproteobacteria</taxon>
        <taxon>Sphingomonadales</taxon>
        <taxon>Sphingomonadaceae</taxon>
        <taxon>Parasphingorhabdus</taxon>
    </lineage>
</organism>
<name>A0ABX7T4R3_9SPHN</name>
<evidence type="ECO:0000313" key="2">
    <source>
        <dbReference type="Proteomes" id="UP000663923"/>
    </source>
</evidence>
<accession>A0ABX7T4R3</accession>
<dbReference type="RefSeq" id="WP_207987948.1">
    <property type="nucleotide sequence ID" value="NZ_CP071794.1"/>
</dbReference>
<dbReference type="InterPro" id="IPR036170">
    <property type="entry name" value="YezG-like_sf"/>
</dbReference>